<dbReference type="EMBL" id="UIGB01000001">
    <property type="protein sequence ID" value="SUU83089.1"/>
    <property type="molecule type" value="Genomic_DNA"/>
</dbReference>
<proteinExistence type="predicted"/>
<sequence length="66" mass="7223">MSALGHLAPLRDLEGENDQLRQLLIQAGVEAQAHDVAARLQAVNESNVLVDLNLPDYRLHDLATLP</sequence>
<reference evidence="1 2" key="1">
    <citation type="submission" date="2018-06" db="EMBL/GenBank/DDBJ databases">
        <authorList>
            <consortium name="Pathogen Informatics"/>
            <person name="Doyle S."/>
        </authorList>
    </citation>
    <scope>NUCLEOTIDE SEQUENCE [LARGE SCALE GENOMIC DNA]</scope>
    <source>
        <strain evidence="1 2">NCTC12722</strain>
    </source>
</reference>
<dbReference type="RefSeq" id="WP_002717873.1">
    <property type="nucleotide sequence ID" value="NZ_UFSI01000001.1"/>
</dbReference>
<protein>
    <submittedName>
        <fullName evidence="1">Uncharacterized protein</fullName>
    </submittedName>
</protein>
<evidence type="ECO:0000313" key="1">
    <source>
        <dbReference type="EMBL" id="SUU83089.1"/>
    </source>
</evidence>
<dbReference type="AlphaFoldDB" id="A0A380W3I1"/>
<dbReference type="OrthoDB" id="9813940at2"/>
<gene>
    <name evidence="1" type="ORF">NCTC12722_00249</name>
</gene>
<dbReference type="Proteomes" id="UP000254343">
    <property type="component" value="Unassembled WGS sequence"/>
</dbReference>
<accession>A0A380W3I1</accession>
<name>A0A380W3I1_AFIFE</name>
<evidence type="ECO:0000313" key="2">
    <source>
        <dbReference type="Proteomes" id="UP000254343"/>
    </source>
</evidence>
<organism evidence="1 2">
    <name type="scientific">Afipia felis</name>
    <name type="common">Cat scratch disease bacillus</name>
    <dbReference type="NCBI Taxonomy" id="1035"/>
    <lineage>
        <taxon>Bacteria</taxon>
        <taxon>Pseudomonadati</taxon>
        <taxon>Pseudomonadota</taxon>
        <taxon>Alphaproteobacteria</taxon>
        <taxon>Hyphomicrobiales</taxon>
        <taxon>Nitrobacteraceae</taxon>
        <taxon>Afipia</taxon>
    </lineage>
</organism>